<dbReference type="AlphaFoldDB" id="A0A644TW93"/>
<dbReference type="Pfam" id="PF14109">
    <property type="entry name" value="GldH_lipo"/>
    <property type="match status" value="1"/>
</dbReference>
<evidence type="ECO:0000313" key="1">
    <source>
        <dbReference type="EMBL" id="MPL69961.1"/>
    </source>
</evidence>
<reference evidence="1" key="1">
    <citation type="submission" date="2019-08" db="EMBL/GenBank/DDBJ databases">
        <authorList>
            <person name="Kucharzyk K."/>
            <person name="Murdoch R.W."/>
            <person name="Higgins S."/>
            <person name="Loffler F."/>
        </authorList>
    </citation>
    <scope>NUCLEOTIDE SEQUENCE</scope>
</reference>
<dbReference type="PROSITE" id="PS51257">
    <property type="entry name" value="PROKAR_LIPOPROTEIN"/>
    <property type="match status" value="1"/>
</dbReference>
<dbReference type="EMBL" id="VSSQ01000050">
    <property type="protein sequence ID" value="MPL69961.1"/>
    <property type="molecule type" value="Genomic_DNA"/>
</dbReference>
<proteinExistence type="predicted"/>
<dbReference type="NCBIfam" id="TIGR03511">
    <property type="entry name" value="GldH_lipo"/>
    <property type="match status" value="1"/>
</dbReference>
<accession>A0A644TW93</accession>
<dbReference type="InterPro" id="IPR020018">
    <property type="entry name" value="Motility-assoc_lipoprot_GldH"/>
</dbReference>
<protein>
    <submittedName>
        <fullName evidence="1">Gliding motility lipoprotein GldH</fullName>
    </submittedName>
</protein>
<gene>
    <name evidence="1" type="primary">gldH_2</name>
    <name evidence="1" type="ORF">SDC9_15712</name>
</gene>
<organism evidence="1">
    <name type="scientific">bioreactor metagenome</name>
    <dbReference type="NCBI Taxonomy" id="1076179"/>
    <lineage>
        <taxon>unclassified sequences</taxon>
        <taxon>metagenomes</taxon>
        <taxon>ecological metagenomes</taxon>
    </lineage>
</organism>
<name>A0A644TW93_9ZZZZ</name>
<keyword evidence="1" id="KW-0449">Lipoprotein</keyword>
<sequence>MKKVLFGFILFSITLFFTSCNPDVVFDKNKKVSEKGWNMNERIEFEVDIKDTMRLYDFAINLRNTTDYPNSNIFFFIKTIYPDGSITKCDTVECYLAYLDGTWTGKGSGRIKDNRFWFTQKVIFPMKGVYRFEVQQATRDTNLVGISDVGLHIEYHNQNRK</sequence>
<comment type="caution">
    <text evidence="1">The sequence shown here is derived from an EMBL/GenBank/DDBJ whole genome shotgun (WGS) entry which is preliminary data.</text>
</comment>